<dbReference type="GO" id="GO:0006310">
    <property type="term" value="P:DNA recombination"/>
    <property type="evidence" value="ECO:0007669"/>
    <property type="project" value="UniProtKB-KW"/>
</dbReference>
<dbReference type="STRING" id="319795.Dgeo_2277"/>
<dbReference type="InterPro" id="IPR013762">
    <property type="entry name" value="Integrase-like_cat_sf"/>
</dbReference>
<dbReference type="eggNOG" id="COG0582">
    <property type="taxonomic scope" value="Bacteria"/>
</dbReference>
<dbReference type="RefSeq" id="WP_011531391.1">
    <property type="nucleotide sequence ID" value="NC_008025.1"/>
</dbReference>
<dbReference type="Gene3D" id="1.10.443.10">
    <property type="entry name" value="Intergrase catalytic core"/>
    <property type="match status" value="1"/>
</dbReference>
<dbReference type="EMBL" id="CP000359">
    <property type="protein sequence ID" value="ABF46571.1"/>
    <property type="molecule type" value="Genomic_DNA"/>
</dbReference>
<dbReference type="Pfam" id="PF02899">
    <property type="entry name" value="Phage_int_SAM_1"/>
    <property type="match status" value="1"/>
</dbReference>
<dbReference type="InterPro" id="IPR002104">
    <property type="entry name" value="Integrase_catalytic"/>
</dbReference>
<evidence type="ECO:0000256" key="1">
    <source>
        <dbReference type="ARBA" id="ARBA00022908"/>
    </source>
</evidence>
<dbReference type="SUPFAM" id="SSF56349">
    <property type="entry name" value="DNA breaking-rejoining enzymes"/>
    <property type="match status" value="1"/>
</dbReference>
<dbReference type="AlphaFoldDB" id="Q1IW13"/>
<dbReference type="GO" id="GO:0015074">
    <property type="term" value="P:DNA integration"/>
    <property type="evidence" value="ECO:0007669"/>
    <property type="project" value="UniProtKB-KW"/>
</dbReference>
<dbReference type="InterPro" id="IPR011010">
    <property type="entry name" value="DNA_brk_join_enz"/>
</dbReference>
<dbReference type="InterPro" id="IPR050090">
    <property type="entry name" value="Tyrosine_recombinase_XerCD"/>
</dbReference>
<reference evidence="5" key="1">
    <citation type="submission" date="2006-04" db="EMBL/GenBank/DDBJ databases">
        <title>Complete sequence of chromosome of Deinococcus geothermalis DSM 11300.</title>
        <authorList>
            <consortium name="US DOE Joint Genome Institute"/>
            <person name="Copeland A."/>
            <person name="Lucas S."/>
            <person name="Lapidus A."/>
            <person name="Barry K."/>
            <person name="Detter J.C."/>
            <person name="Glavina del Rio T."/>
            <person name="Hammon N."/>
            <person name="Israni S."/>
            <person name="Dalin E."/>
            <person name="Tice H."/>
            <person name="Pitluck S."/>
            <person name="Brettin T."/>
            <person name="Bruce D."/>
            <person name="Han C."/>
            <person name="Tapia R."/>
            <person name="Saunders E."/>
            <person name="Gilna P."/>
            <person name="Schmutz J."/>
            <person name="Larimer F."/>
            <person name="Land M."/>
            <person name="Hauser L."/>
            <person name="Kyrpides N."/>
            <person name="Kim E."/>
            <person name="Daly M.J."/>
            <person name="Fredrickson J.K."/>
            <person name="Makarova K.S."/>
            <person name="Gaidamakova E.K."/>
            <person name="Zhai M."/>
            <person name="Richardson P."/>
        </authorList>
    </citation>
    <scope>NUCLEOTIDE SEQUENCE</scope>
    <source>
        <strain evidence="5">DSM 11300</strain>
    </source>
</reference>
<dbReference type="Gene3D" id="1.10.150.130">
    <property type="match status" value="1"/>
</dbReference>
<dbReference type="PANTHER" id="PTHR30349">
    <property type="entry name" value="PHAGE INTEGRASE-RELATED"/>
    <property type="match status" value="1"/>
</dbReference>
<proteinExistence type="predicted"/>
<keyword evidence="2" id="KW-0238">DNA-binding</keyword>
<dbReference type="InterPro" id="IPR010998">
    <property type="entry name" value="Integrase_recombinase_N"/>
</dbReference>
<sequence length="310" mass="34896">MTRGGYHPAAYPWRQVKPENRPARTRERVALRDVGALVALLRFDAERRGTSENAVRTYAAGVRAFLAWAWETGRDVLDPDPDLALDWTRHLERRGVSAGTVTTYRAAVSALYRAFRWAGATTADPLRDAPRVRDPVPRHEKRRPYTELELRALLAAATPDERVFLLLAGLGGLRNAEARAARWVDVDWSAGTLLVKGKGGKVRRVYLSRDVLRALREARERSGGDFLLRWRDPDTLRGKLKALCARAGVSYEGRAFHGLRHTAGTVLYRRTRNLDDVARHLGHSQIETSRVYAEHENSATRDALDGFEVD</sequence>
<organism evidence="5 6">
    <name type="scientific">Deinococcus geothermalis (strain DSM 11300 / CIP 105573 / AG-3a)</name>
    <dbReference type="NCBI Taxonomy" id="319795"/>
    <lineage>
        <taxon>Bacteria</taxon>
        <taxon>Thermotogati</taxon>
        <taxon>Deinococcota</taxon>
        <taxon>Deinococci</taxon>
        <taxon>Deinococcales</taxon>
        <taxon>Deinococcaceae</taxon>
        <taxon>Deinococcus</taxon>
    </lineage>
</organism>
<dbReference type="CDD" id="cd00397">
    <property type="entry name" value="DNA_BRE_C"/>
    <property type="match status" value="1"/>
</dbReference>
<name>Q1IW13_DEIGD</name>
<accession>Q1IW13</accession>
<keyword evidence="1" id="KW-0229">DNA integration</keyword>
<evidence type="ECO:0000256" key="3">
    <source>
        <dbReference type="ARBA" id="ARBA00023172"/>
    </source>
</evidence>
<dbReference type="PROSITE" id="PS51898">
    <property type="entry name" value="TYR_RECOMBINASE"/>
    <property type="match status" value="1"/>
</dbReference>
<dbReference type="KEGG" id="dge:Dgeo_2277"/>
<dbReference type="Pfam" id="PF00589">
    <property type="entry name" value="Phage_integrase"/>
    <property type="match status" value="1"/>
</dbReference>
<dbReference type="PANTHER" id="PTHR30349:SF81">
    <property type="entry name" value="TYROSINE RECOMBINASE XERC"/>
    <property type="match status" value="1"/>
</dbReference>
<evidence type="ECO:0000256" key="2">
    <source>
        <dbReference type="ARBA" id="ARBA00023125"/>
    </source>
</evidence>
<dbReference type="Proteomes" id="UP000002431">
    <property type="component" value="Chromosome"/>
</dbReference>
<feature type="domain" description="Tyr recombinase" evidence="4">
    <location>
        <begin position="140"/>
        <end position="305"/>
    </location>
</feature>
<gene>
    <name evidence="5" type="ordered locus">Dgeo_2277</name>
</gene>
<evidence type="ECO:0000313" key="5">
    <source>
        <dbReference type="EMBL" id="ABF46571.1"/>
    </source>
</evidence>
<dbReference type="GO" id="GO:0003677">
    <property type="term" value="F:DNA binding"/>
    <property type="evidence" value="ECO:0007669"/>
    <property type="project" value="UniProtKB-KW"/>
</dbReference>
<evidence type="ECO:0000259" key="4">
    <source>
        <dbReference type="PROSITE" id="PS51898"/>
    </source>
</evidence>
<dbReference type="InterPro" id="IPR004107">
    <property type="entry name" value="Integrase_SAM-like_N"/>
</dbReference>
<dbReference type="HOGENOM" id="CLU_027562_5_0_0"/>
<keyword evidence="3" id="KW-0233">DNA recombination</keyword>
<evidence type="ECO:0000313" key="6">
    <source>
        <dbReference type="Proteomes" id="UP000002431"/>
    </source>
</evidence>
<keyword evidence="6" id="KW-1185">Reference proteome</keyword>
<protein>
    <submittedName>
        <fullName evidence="5">Phage integrase</fullName>
    </submittedName>
</protein>